<gene>
    <name evidence="1" type="ORF">HMPREF0372_03622</name>
</gene>
<comment type="caution">
    <text evidence="1">The sequence shown here is derived from an EMBL/GenBank/DDBJ whole genome shotgun (WGS) entry which is preliminary data.</text>
</comment>
<evidence type="ECO:0000313" key="2">
    <source>
        <dbReference type="Proteomes" id="UP000004459"/>
    </source>
</evidence>
<dbReference type="AlphaFoldDB" id="G9YVQ7"/>
<evidence type="ECO:0000313" key="1">
    <source>
        <dbReference type="EMBL" id="EHM40050.1"/>
    </source>
</evidence>
<organism evidence="1 2">
    <name type="scientific">Flavonifractor plautii ATCC 29863</name>
    <dbReference type="NCBI Taxonomy" id="411475"/>
    <lineage>
        <taxon>Bacteria</taxon>
        <taxon>Bacillati</taxon>
        <taxon>Bacillota</taxon>
        <taxon>Clostridia</taxon>
        <taxon>Eubacteriales</taxon>
        <taxon>Oscillospiraceae</taxon>
        <taxon>Flavonifractor</taxon>
    </lineage>
</organism>
<accession>G9YVQ7</accession>
<dbReference type="EMBL" id="AGCK01000298">
    <property type="protein sequence ID" value="EHM40050.1"/>
    <property type="molecule type" value="Genomic_DNA"/>
</dbReference>
<proteinExistence type="predicted"/>
<reference evidence="1 2" key="1">
    <citation type="submission" date="2011-08" db="EMBL/GenBank/DDBJ databases">
        <authorList>
            <person name="Weinstock G."/>
            <person name="Sodergren E."/>
            <person name="Clifton S."/>
            <person name="Fulton L."/>
            <person name="Fulton B."/>
            <person name="Courtney L."/>
            <person name="Fronick C."/>
            <person name="Harrison M."/>
            <person name="Strong C."/>
            <person name="Farmer C."/>
            <person name="Delahaunty K."/>
            <person name="Markovic C."/>
            <person name="Hall O."/>
            <person name="Minx P."/>
            <person name="Tomlinson C."/>
            <person name="Mitreva M."/>
            <person name="Hou S."/>
            <person name="Chen J."/>
            <person name="Wollam A."/>
            <person name="Pepin K.H."/>
            <person name="Johnson M."/>
            <person name="Bhonagiri V."/>
            <person name="Zhang X."/>
            <person name="Suruliraj S."/>
            <person name="Warren W."/>
            <person name="Chinwalla A."/>
            <person name="Mardis E.R."/>
            <person name="Wilson R.K."/>
        </authorList>
    </citation>
    <scope>NUCLEOTIDE SEQUENCE [LARGE SCALE GENOMIC DNA]</scope>
    <source>
        <strain evidence="1 2">ATCC 29863</strain>
    </source>
</reference>
<sequence length="49" mass="5829">MKSKCSVHRTVFILPHLLLSFKKCSLFWTWKSRPGQAIMLHRPIFCAHF</sequence>
<protein>
    <submittedName>
        <fullName evidence="1">Uncharacterized protein</fullName>
    </submittedName>
</protein>
<dbReference type="HOGENOM" id="CLU_3135943_0_0_9"/>
<dbReference type="Proteomes" id="UP000004459">
    <property type="component" value="Unassembled WGS sequence"/>
</dbReference>
<name>G9YVQ7_FLAPL</name>